<dbReference type="AlphaFoldDB" id="A0A916LAC1"/>
<sequence length="45" mass="4823">MANPIFRTVTGFTADPPESSPDSWWPTLPRPETSAGVPTPSVLVL</sequence>
<proteinExistence type="predicted"/>
<evidence type="ECO:0000256" key="1">
    <source>
        <dbReference type="SAM" id="MobiDB-lite"/>
    </source>
</evidence>
<accession>A0A916LAC1</accession>
<evidence type="ECO:0000313" key="3">
    <source>
        <dbReference type="Proteomes" id="UP000039021"/>
    </source>
</evidence>
<reference evidence="3" key="1">
    <citation type="submission" date="2015-03" db="EMBL/GenBank/DDBJ databases">
        <authorList>
            <consortium name="Pathogen Informatics"/>
        </authorList>
    </citation>
    <scope>NUCLEOTIDE SEQUENCE [LARGE SCALE GENOMIC DNA]</scope>
    <source>
        <strain evidence="3">N09902308</strain>
    </source>
</reference>
<name>A0A916LAC1_MYCTX</name>
<protein>
    <submittedName>
        <fullName evidence="2">Uncharacterized protein</fullName>
    </submittedName>
</protein>
<comment type="caution">
    <text evidence="2">The sequence shown here is derived from an EMBL/GenBank/DDBJ whole genome shotgun (WGS) entry which is preliminary data.</text>
</comment>
<evidence type="ECO:0000313" key="2">
    <source>
        <dbReference type="EMBL" id="COX64289.1"/>
    </source>
</evidence>
<dbReference type="Proteomes" id="UP000039021">
    <property type="component" value="Unassembled WGS sequence"/>
</dbReference>
<feature type="region of interest" description="Disordered" evidence="1">
    <location>
        <begin position="1"/>
        <end position="45"/>
    </location>
</feature>
<feature type="compositionally biased region" description="Low complexity" evidence="1">
    <location>
        <begin position="15"/>
        <end position="26"/>
    </location>
</feature>
<gene>
    <name evidence="2" type="ORF">ERS007739_01553</name>
</gene>
<organism evidence="2 3">
    <name type="scientific">Mycobacterium tuberculosis</name>
    <dbReference type="NCBI Taxonomy" id="1773"/>
    <lineage>
        <taxon>Bacteria</taxon>
        <taxon>Bacillati</taxon>
        <taxon>Actinomycetota</taxon>
        <taxon>Actinomycetes</taxon>
        <taxon>Mycobacteriales</taxon>
        <taxon>Mycobacteriaceae</taxon>
        <taxon>Mycobacterium</taxon>
        <taxon>Mycobacterium tuberculosis complex</taxon>
    </lineage>
</organism>
<dbReference type="EMBL" id="CSBK01000612">
    <property type="protein sequence ID" value="COX64289.1"/>
    <property type="molecule type" value="Genomic_DNA"/>
</dbReference>